<dbReference type="SMART" id="SM00304">
    <property type="entry name" value="HAMP"/>
    <property type="match status" value="1"/>
</dbReference>
<dbReference type="GO" id="GO:0016020">
    <property type="term" value="C:membrane"/>
    <property type="evidence" value="ECO:0007669"/>
    <property type="project" value="UniProtKB-SubCell"/>
</dbReference>
<keyword evidence="7" id="KW-0902">Two-component regulatory system</keyword>
<evidence type="ECO:0000256" key="8">
    <source>
        <dbReference type="SAM" id="Phobius"/>
    </source>
</evidence>
<name>A0A9D1Q7N8_9FIRM</name>
<keyword evidence="8" id="KW-1133">Transmembrane helix</keyword>
<dbReference type="Gene3D" id="6.10.340.10">
    <property type="match status" value="1"/>
</dbReference>
<dbReference type="PROSITE" id="PS50885">
    <property type="entry name" value="HAMP"/>
    <property type="match status" value="1"/>
</dbReference>
<accession>A0A9D1Q7N8</accession>
<dbReference type="InterPro" id="IPR050640">
    <property type="entry name" value="Bact_2-comp_sensor_kinase"/>
</dbReference>
<keyword evidence="8" id="KW-0472">Membrane</keyword>
<dbReference type="GO" id="GO:0000155">
    <property type="term" value="F:phosphorelay sensor kinase activity"/>
    <property type="evidence" value="ECO:0007669"/>
    <property type="project" value="InterPro"/>
</dbReference>
<dbReference type="CDD" id="cd06225">
    <property type="entry name" value="HAMP"/>
    <property type="match status" value="1"/>
</dbReference>
<dbReference type="PANTHER" id="PTHR34220">
    <property type="entry name" value="SENSOR HISTIDINE KINASE YPDA"/>
    <property type="match status" value="1"/>
</dbReference>
<dbReference type="Pfam" id="PF06580">
    <property type="entry name" value="His_kinase"/>
    <property type="match status" value="1"/>
</dbReference>
<evidence type="ECO:0000256" key="3">
    <source>
        <dbReference type="ARBA" id="ARBA00012438"/>
    </source>
</evidence>
<reference evidence="10" key="2">
    <citation type="submission" date="2021-04" db="EMBL/GenBank/DDBJ databases">
        <authorList>
            <person name="Gilroy R."/>
        </authorList>
    </citation>
    <scope>NUCLEOTIDE SEQUENCE</scope>
    <source>
        <strain evidence="10">ChiHcolR34-3080</strain>
    </source>
</reference>
<dbReference type="InterPro" id="IPR036890">
    <property type="entry name" value="HATPase_C_sf"/>
</dbReference>
<organism evidence="10 11">
    <name type="scientific">Candidatus Faecalibacterium intestinigallinarum</name>
    <dbReference type="NCBI Taxonomy" id="2838581"/>
    <lineage>
        <taxon>Bacteria</taxon>
        <taxon>Bacillati</taxon>
        <taxon>Bacillota</taxon>
        <taxon>Clostridia</taxon>
        <taxon>Eubacteriales</taxon>
        <taxon>Oscillospiraceae</taxon>
        <taxon>Faecalibacterium</taxon>
    </lineage>
</organism>
<evidence type="ECO:0000259" key="9">
    <source>
        <dbReference type="PROSITE" id="PS50885"/>
    </source>
</evidence>
<dbReference type="InterPro" id="IPR003594">
    <property type="entry name" value="HATPase_dom"/>
</dbReference>
<evidence type="ECO:0000256" key="2">
    <source>
        <dbReference type="ARBA" id="ARBA00004370"/>
    </source>
</evidence>
<evidence type="ECO:0000313" key="10">
    <source>
        <dbReference type="EMBL" id="HIW08003.1"/>
    </source>
</evidence>
<dbReference type="SUPFAM" id="SSF158472">
    <property type="entry name" value="HAMP domain-like"/>
    <property type="match status" value="1"/>
</dbReference>
<sequence>TGWIYLGLDTSVITGAADSYIMPDEGVLYWRMGEQIWRLDGRRLSLVENGLDLEPYSVSGMASPATNVSQVTRNNRAFLGVGVTLSGWDAELIQLFPESTFLSQRMIYLVLIGLGILLLWSMSALLMRWLDAVITQPVAALRHRIDEISEGNFAIDHTIEWSNELGDIGRGINHLAGNVEGLLARRLEDQKRKQDLEYQMLQTEINPHFIYNTLNSIRWMATIQNATGIAEMVTAFARLTKSISKSTEKLVPLQNELALLNDYFTIQQYRYGGDIQIEVAHIDDEAICRDCMIPRFTLQPLAENAIFHGLEPKGGFGSVLLEIRISPEDGDVLVTMTDDGVGMPPEQVARLLDAPENRAAAQDKIRHVGLWNVHRRLQYSFGPSYGLTVESEPGVGTAVTIRLPYRHNKKGDSQDAADLTG</sequence>
<keyword evidence="6 10" id="KW-0418">Kinase</keyword>
<feature type="transmembrane region" description="Helical" evidence="8">
    <location>
        <begin position="106"/>
        <end position="130"/>
    </location>
</feature>
<dbReference type="SMART" id="SM00387">
    <property type="entry name" value="HATPase_c"/>
    <property type="match status" value="1"/>
</dbReference>
<dbReference type="EMBL" id="DXHQ01000015">
    <property type="protein sequence ID" value="HIW08003.1"/>
    <property type="molecule type" value="Genomic_DNA"/>
</dbReference>
<dbReference type="EC" id="2.7.13.3" evidence="3"/>
<keyword evidence="8" id="KW-0812">Transmembrane</keyword>
<dbReference type="Pfam" id="PF02518">
    <property type="entry name" value="HATPase_c"/>
    <property type="match status" value="1"/>
</dbReference>
<evidence type="ECO:0000256" key="6">
    <source>
        <dbReference type="ARBA" id="ARBA00022777"/>
    </source>
</evidence>
<evidence type="ECO:0000256" key="7">
    <source>
        <dbReference type="ARBA" id="ARBA00023012"/>
    </source>
</evidence>
<comment type="subcellular location">
    <subcellularLocation>
        <location evidence="2">Membrane</location>
    </subcellularLocation>
</comment>
<reference evidence="10" key="1">
    <citation type="journal article" date="2021" name="PeerJ">
        <title>Extensive microbial diversity within the chicken gut microbiome revealed by metagenomics and culture.</title>
        <authorList>
            <person name="Gilroy R."/>
            <person name="Ravi A."/>
            <person name="Getino M."/>
            <person name="Pursley I."/>
            <person name="Horton D.L."/>
            <person name="Alikhan N.F."/>
            <person name="Baker D."/>
            <person name="Gharbi K."/>
            <person name="Hall N."/>
            <person name="Watson M."/>
            <person name="Adriaenssens E.M."/>
            <person name="Foster-Nyarko E."/>
            <person name="Jarju S."/>
            <person name="Secka A."/>
            <person name="Antonio M."/>
            <person name="Oren A."/>
            <person name="Chaudhuri R.R."/>
            <person name="La Ragione R."/>
            <person name="Hildebrand F."/>
            <person name="Pallen M.J."/>
        </authorList>
    </citation>
    <scope>NUCLEOTIDE SEQUENCE</scope>
    <source>
        <strain evidence="10">ChiHcolR34-3080</strain>
    </source>
</reference>
<keyword evidence="4" id="KW-0597">Phosphoprotein</keyword>
<dbReference type="Gene3D" id="3.30.565.10">
    <property type="entry name" value="Histidine kinase-like ATPase, C-terminal domain"/>
    <property type="match status" value="1"/>
</dbReference>
<dbReference type="InterPro" id="IPR003660">
    <property type="entry name" value="HAMP_dom"/>
</dbReference>
<dbReference type="PANTHER" id="PTHR34220:SF7">
    <property type="entry name" value="SENSOR HISTIDINE KINASE YPDA"/>
    <property type="match status" value="1"/>
</dbReference>
<feature type="domain" description="HAMP" evidence="9">
    <location>
        <begin position="132"/>
        <end position="184"/>
    </location>
</feature>
<evidence type="ECO:0000256" key="1">
    <source>
        <dbReference type="ARBA" id="ARBA00000085"/>
    </source>
</evidence>
<dbReference type="InterPro" id="IPR010559">
    <property type="entry name" value="Sig_transdc_His_kin_internal"/>
</dbReference>
<dbReference type="AlphaFoldDB" id="A0A9D1Q7N8"/>
<dbReference type="SUPFAM" id="SSF55874">
    <property type="entry name" value="ATPase domain of HSP90 chaperone/DNA topoisomerase II/histidine kinase"/>
    <property type="match status" value="1"/>
</dbReference>
<keyword evidence="5" id="KW-0808">Transferase</keyword>
<dbReference type="Proteomes" id="UP000823933">
    <property type="component" value="Unassembled WGS sequence"/>
</dbReference>
<dbReference type="InterPro" id="IPR004358">
    <property type="entry name" value="Sig_transdc_His_kin-like_C"/>
</dbReference>
<evidence type="ECO:0000256" key="4">
    <source>
        <dbReference type="ARBA" id="ARBA00022553"/>
    </source>
</evidence>
<evidence type="ECO:0000256" key="5">
    <source>
        <dbReference type="ARBA" id="ARBA00022679"/>
    </source>
</evidence>
<feature type="non-terminal residue" evidence="10">
    <location>
        <position position="1"/>
    </location>
</feature>
<protein>
    <recommendedName>
        <fullName evidence="3">histidine kinase</fullName>
        <ecNumber evidence="3">2.7.13.3</ecNumber>
    </recommendedName>
</protein>
<evidence type="ECO:0000313" key="11">
    <source>
        <dbReference type="Proteomes" id="UP000823933"/>
    </source>
</evidence>
<comment type="catalytic activity">
    <reaction evidence="1">
        <text>ATP + protein L-histidine = ADP + protein N-phospho-L-histidine.</text>
        <dbReference type="EC" id="2.7.13.3"/>
    </reaction>
</comment>
<gene>
    <name evidence="10" type="ORF">H9890_01210</name>
</gene>
<proteinExistence type="predicted"/>
<dbReference type="PRINTS" id="PR00344">
    <property type="entry name" value="BCTRLSENSOR"/>
</dbReference>
<comment type="caution">
    <text evidence="10">The sequence shown here is derived from an EMBL/GenBank/DDBJ whole genome shotgun (WGS) entry which is preliminary data.</text>
</comment>